<dbReference type="AlphaFoldDB" id="A0A0E9TH54"/>
<reference evidence="1" key="1">
    <citation type="submission" date="2014-11" db="EMBL/GenBank/DDBJ databases">
        <authorList>
            <person name="Amaro Gonzalez C."/>
        </authorList>
    </citation>
    <scope>NUCLEOTIDE SEQUENCE</scope>
</reference>
<protein>
    <submittedName>
        <fullName evidence="1">Uncharacterized protein</fullName>
    </submittedName>
</protein>
<proteinExistence type="predicted"/>
<name>A0A0E9TH54_ANGAN</name>
<organism evidence="1">
    <name type="scientific">Anguilla anguilla</name>
    <name type="common">European freshwater eel</name>
    <name type="synonym">Muraena anguilla</name>
    <dbReference type="NCBI Taxonomy" id="7936"/>
    <lineage>
        <taxon>Eukaryota</taxon>
        <taxon>Metazoa</taxon>
        <taxon>Chordata</taxon>
        <taxon>Craniata</taxon>
        <taxon>Vertebrata</taxon>
        <taxon>Euteleostomi</taxon>
        <taxon>Actinopterygii</taxon>
        <taxon>Neopterygii</taxon>
        <taxon>Teleostei</taxon>
        <taxon>Anguilliformes</taxon>
        <taxon>Anguillidae</taxon>
        <taxon>Anguilla</taxon>
    </lineage>
</organism>
<reference evidence="1" key="2">
    <citation type="journal article" date="2015" name="Fish Shellfish Immunol.">
        <title>Early steps in the European eel (Anguilla anguilla)-Vibrio vulnificus interaction in the gills: Role of the RtxA13 toxin.</title>
        <authorList>
            <person name="Callol A."/>
            <person name="Pajuelo D."/>
            <person name="Ebbesson L."/>
            <person name="Teles M."/>
            <person name="MacKenzie S."/>
            <person name="Amaro C."/>
        </authorList>
    </citation>
    <scope>NUCLEOTIDE SEQUENCE</scope>
</reference>
<dbReference type="EMBL" id="GBXM01056352">
    <property type="protein sequence ID" value="JAH52225.1"/>
    <property type="molecule type" value="Transcribed_RNA"/>
</dbReference>
<evidence type="ECO:0000313" key="1">
    <source>
        <dbReference type="EMBL" id="JAH52225.1"/>
    </source>
</evidence>
<accession>A0A0E9TH54</accession>
<sequence length="52" mass="5899">MPPPPLQLFGKHQMVPPNIITFYWVILLVAPPKKSLRKSPVFVGFLSPQKSK</sequence>